<evidence type="ECO:0000256" key="1">
    <source>
        <dbReference type="SAM" id="MobiDB-lite"/>
    </source>
</evidence>
<protein>
    <submittedName>
        <fullName evidence="2">Uncharacterized protein</fullName>
    </submittedName>
</protein>
<dbReference type="AlphaFoldDB" id="A0A252AZ66"/>
<dbReference type="RefSeq" id="WP_094756182.1">
    <property type="nucleotide sequence ID" value="NZ_JOOY01000153.1"/>
</dbReference>
<dbReference type="EMBL" id="JOOY01000153">
    <property type="protein sequence ID" value="OUI97401.1"/>
    <property type="molecule type" value="Genomic_DNA"/>
</dbReference>
<evidence type="ECO:0000313" key="3">
    <source>
        <dbReference type="Proteomes" id="UP000194999"/>
    </source>
</evidence>
<name>A0A252AZ66_9PROT</name>
<organism evidence="2 3">
    <name type="scientific">Acetobacter orientalis</name>
    <dbReference type="NCBI Taxonomy" id="146474"/>
    <lineage>
        <taxon>Bacteria</taxon>
        <taxon>Pseudomonadati</taxon>
        <taxon>Pseudomonadota</taxon>
        <taxon>Alphaproteobacteria</taxon>
        <taxon>Acetobacterales</taxon>
        <taxon>Acetobacteraceae</taxon>
        <taxon>Acetobacter</taxon>
    </lineage>
</organism>
<dbReference type="Proteomes" id="UP000194999">
    <property type="component" value="Unassembled WGS sequence"/>
</dbReference>
<sequence length="298" mass="33782">MTTHALPVPDLMLSEMTDGWFRSAAFLWMKANHDTLAQALGKKRISWERVCDWFAQLGLTDRSGKTPTQRNARETWYTVRKVVAREKAAQEATRLETLRLEAERESEKAAIQAEIRQRREAKALEKAALRDKMEQVGRDVARRVQAQTETQTIAGVTDHEQPASSDVASQENVPQEQVRVRIGEVARVVRMRTQAPRYGRDRDIPLPPPYVGPRPAGMPEDLPLEALMPLDAPGLDDKGMYDFKQLPGMPRRSFYDNERQWLVDCMAMIKAIPPAERPPALKAMGPWLATRLGPSYRG</sequence>
<accession>A0A252AZ66</accession>
<gene>
    <name evidence="2" type="ORF">HK15_03165</name>
</gene>
<feature type="compositionally biased region" description="Polar residues" evidence="1">
    <location>
        <begin position="162"/>
        <end position="175"/>
    </location>
</feature>
<evidence type="ECO:0000313" key="2">
    <source>
        <dbReference type="EMBL" id="OUI97401.1"/>
    </source>
</evidence>
<proteinExistence type="predicted"/>
<feature type="region of interest" description="Disordered" evidence="1">
    <location>
        <begin position="150"/>
        <end position="175"/>
    </location>
</feature>
<comment type="caution">
    <text evidence="2">The sequence shown here is derived from an EMBL/GenBank/DDBJ whole genome shotgun (WGS) entry which is preliminary data.</text>
</comment>
<reference evidence="2 3" key="1">
    <citation type="submission" date="2014-06" db="EMBL/GenBank/DDBJ databases">
        <authorList>
            <person name="Ju J."/>
            <person name="Zhang J."/>
        </authorList>
    </citation>
    <scope>NUCLEOTIDE SEQUENCE [LARGE SCALE GENOMIC DNA]</scope>
    <source>
        <strain evidence="2">DmW_048</strain>
    </source>
</reference>